<dbReference type="AlphaFoldDB" id="L5JUY3"/>
<evidence type="ECO:0000313" key="2">
    <source>
        <dbReference type="EMBL" id="ELK02847.1"/>
    </source>
</evidence>
<proteinExistence type="predicted"/>
<feature type="region of interest" description="Disordered" evidence="1">
    <location>
        <begin position="26"/>
        <end position="46"/>
    </location>
</feature>
<organism evidence="2 3">
    <name type="scientific">Pteropus alecto</name>
    <name type="common">Black flying fox</name>
    <dbReference type="NCBI Taxonomy" id="9402"/>
    <lineage>
        <taxon>Eukaryota</taxon>
        <taxon>Metazoa</taxon>
        <taxon>Chordata</taxon>
        <taxon>Craniata</taxon>
        <taxon>Vertebrata</taxon>
        <taxon>Euteleostomi</taxon>
        <taxon>Mammalia</taxon>
        <taxon>Eutheria</taxon>
        <taxon>Laurasiatheria</taxon>
        <taxon>Chiroptera</taxon>
        <taxon>Yinpterochiroptera</taxon>
        <taxon>Pteropodoidea</taxon>
        <taxon>Pteropodidae</taxon>
        <taxon>Pteropodinae</taxon>
        <taxon>Pteropus</taxon>
    </lineage>
</organism>
<accession>L5JUY3</accession>
<reference evidence="3" key="1">
    <citation type="journal article" date="2013" name="Science">
        <title>Comparative analysis of bat genomes provides insight into the evolution of flight and immunity.</title>
        <authorList>
            <person name="Zhang G."/>
            <person name="Cowled C."/>
            <person name="Shi Z."/>
            <person name="Huang Z."/>
            <person name="Bishop-Lilly K.A."/>
            <person name="Fang X."/>
            <person name="Wynne J.W."/>
            <person name="Xiong Z."/>
            <person name="Baker M.L."/>
            <person name="Zhao W."/>
            <person name="Tachedjian M."/>
            <person name="Zhu Y."/>
            <person name="Zhou P."/>
            <person name="Jiang X."/>
            <person name="Ng J."/>
            <person name="Yang L."/>
            <person name="Wu L."/>
            <person name="Xiao J."/>
            <person name="Feng Y."/>
            <person name="Chen Y."/>
            <person name="Sun X."/>
            <person name="Zhang Y."/>
            <person name="Marsh G.A."/>
            <person name="Crameri G."/>
            <person name="Broder C.C."/>
            <person name="Frey K.G."/>
            <person name="Wang L.F."/>
            <person name="Wang J."/>
        </authorList>
    </citation>
    <scope>NUCLEOTIDE SEQUENCE [LARGE SCALE GENOMIC DNA]</scope>
</reference>
<feature type="compositionally biased region" description="Low complexity" evidence="1">
    <location>
        <begin position="34"/>
        <end position="46"/>
    </location>
</feature>
<name>L5JUY3_PTEAL</name>
<sequence>MGNEATAGIKAPFLLPLCSSCLKNSPPTRHRELTPTATGPPAAPAARRTASISEVRALVAAPDDCPGWSGTRGGSLARGSDFHSLSCLRRVCETDGNEASSFV</sequence>
<keyword evidence="3" id="KW-1185">Reference proteome</keyword>
<dbReference type="InParanoid" id="L5JUY3"/>
<evidence type="ECO:0000313" key="3">
    <source>
        <dbReference type="Proteomes" id="UP000010552"/>
    </source>
</evidence>
<dbReference type="Proteomes" id="UP000010552">
    <property type="component" value="Unassembled WGS sequence"/>
</dbReference>
<evidence type="ECO:0000256" key="1">
    <source>
        <dbReference type="SAM" id="MobiDB-lite"/>
    </source>
</evidence>
<dbReference type="EMBL" id="KB031119">
    <property type="protein sequence ID" value="ELK02847.1"/>
    <property type="molecule type" value="Genomic_DNA"/>
</dbReference>
<gene>
    <name evidence="2" type="ORF">PAL_GLEAN10005489</name>
</gene>
<protein>
    <submittedName>
        <fullName evidence="2">Uncharacterized protein</fullName>
    </submittedName>
</protein>